<name>A0A0U1NYM6_9BACI</name>
<sequence>MGLKIEKTKINEVHELLAIQKKAFRPDLKKYKDYKTNPASEEVDFLIYRINHSMHYTIFIDGNIAGGICIIKRSDTHFRLFRIFISPEYQNKGLGSNIISKMESTFPKVKTWSLNTPKDNRRNRHFYEKLGYKKTGETKINDRLTLIEYEKNVT</sequence>
<dbReference type="CDD" id="cd04301">
    <property type="entry name" value="NAT_SF"/>
    <property type="match status" value="1"/>
</dbReference>
<accession>A0A0U1NYM6</accession>
<feature type="domain" description="N-acetyltransferase" evidence="1">
    <location>
        <begin position="3"/>
        <end position="154"/>
    </location>
</feature>
<evidence type="ECO:0000313" key="3">
    <source>
        <dbReference type="Proteomes" id="UP000199087"/>
    </source>
</evidence>
<dbReference type="SUPFAM" id="SSF55729">
    <property type="entry name" value="Acyl-CoA N-acyltransferases (Nat)"/>
    <property type="match status" value="1"/>
</dbReference>
<dbReference type="InterPro" id="IPR016181">
    <property type="entry name" value="Acyl_CoA_acyltransferase"/>
</dbReference>
<evidence type="ECO:0000259" key="1">
    <source>
        <dbReference type="PROSITE" id="PS51186"/>
    </source>
</evidence>
<evidence type="ECO:0000313" key="2">
    <source>
        <dbReference type="EMBL" id="CRK83116.1"/>
    </source>
</evidence>
<dbReference type="InterPro" id="IPR000182">
    <property type="entry name" value="GNAT_dom"/>
</dbReference>
<dbReference type="InterPro" id="IPR050276">
    <property type="entry name" value="MshD_Acetyltransferase"/>
</dbReference>
<reference evidence="3" key="1">
    <citation type="submission" date="2015-05" db="EMBL/GenBank/DDBJ databases">
        <authorList>
            <person name="Urmite Genomes"/>
        </authorList>
    </citation>
    <scope>NUCLEOTIDE SEQUENCE [LARGE SCALE GENOMIC DNA]</scope>
    <source>
        <strain evidence="3">LF1</strain>
    </source>
</reference>
<dbReference type="PROSITE" id="PS51186">
    <property type="entry name" value="GNAT"/>
    <property type="match status" value="1"/>
</dbReference>
<dbReference type="PANTHER" id="PTHR43617">
    <property type="entry name" value="L-AMINO ACID N-ACETYLTRANSFERASE"/>
    <property type="match status" value="1"/>
</dbReference>
<dbReference type="GO" id="GO:0016747">
    <property type="term" value="F:acyltransferase activity, transferring groups other than amino-acyl groups"/>
    <property type="evidence" value="ECO:0007669"/>
    <property type="project" value="InterPro"/>
</dbReference>
<dbReference type="STRING" id="1499688.BN000_03074"/>
<proteinExistence type="predicted"/>
<keyword evidence="2" id="KW-0808">Transferase</keyword>
<organism evidence="2 3">
    <name type="scientific">Neobacillus massiliamazoniensis</name>
    <dbReference type="NCBI Taxonomy" id="1499688"/>
    <lineage>
        <taxon>Bacteria</taxon>
        <taxon>Bacillati</taxon>
        <taxon>Bacillota</taxon>
        <taxon>Bacilli</taxon>
        <taxon>Bacillales</taxon>
        <taxon>Bacillaceae</taxon>
        <taxon>Neobacillus</taxon>
    </lineage>
</organism>
<dbReference type="Proteomes" id="UP000199087">
    <property type="component" value="Unassembled WGS sequence"/>
</dbReference>
<gene>
    <name evidence="2" type="ORF">BN000_03074</name>
</gene>
<dbReference type="AlphaFoldDB" id="A0A0U1NYM6"/>
<dbReference type="Gene3D" id="3.40.630.30">
    <property type="match status" value="1"/>
</dbReference>
<keyword evidence="3" id="KW-1185">Reference proteome</keyword>
<protein>
    <submittedName>
        <fullName evidence="2">Acetyltransferase</fullName>
    </submittedName>
</protein>
<dbReference type="Pfam" id="PF00583">
    <property type="entry name" value="Acetyltransf_1"/>
    <property type="match status" value="1"/>
</dbReference>
<dbReference type="EMBL" id="CVRB01000003">
    <property type="protein sequence ID" value="CRK83116.1"/>
    <property type="molecule type" value="Genomic_DNA"/>
</dbReference>
<dbReference type="OrthoDB" id="9786032at2"/>
<dbReference type="RefSeq" id="WP_090635401.1">
    <property type="nucleotide sequence ID" value="NZ_CVRB01000003.1"/>
</dbReference>